<dbReference type="Proteomes" id="UP001183643">
    <property type="component" value="Unassembled WGS sequence"/>
</dbReference>
<feature type="compositionally biased region" description="Basic and acidic residues" evidence="1">
    <location>
        <begin position="374"/>
        <end position="386"/>
    </location>
</feature>
<evidence type="ECO:0000313" key="5">
    <source>
        <dbReference type="Proteomes" id="UP001183643"/>
    </source>
</evidence>
<dbReference type="GO" id="GO:0010045">
    <property type="term" value="P:response to nickel cation"/>
    <property type="evidence" value="ECO:0007669"/>
    <property type="project" value="TreeGrafter"/>
</dbReference>
<gene>
    <name evidence="4" type="ORF">J2S41_002861</name>
</gene>
<organism evidence="4 5">
    <name type="scientific">Catenuloplanes atrovinosus</name>
    <dbReference type="NCBI Taxonomy" id="137266"/>
    <lineage>
        <taxon>Bacteria</taxon>
        <taxon>Bacillati</taxon>
        <taxon>Actinomycetota</taxon>
        <taxon>Actinomycetes</taxon>
        <taxon>Micromonosporales</taxon>
        <taxon>Micromonosporaceae</taxon>
        <taxon>Catenuloplanes</taxon>
    </lineage>
</organism>
<dbReference type="GO" id="GO:0046583">
    <property type="term" value="F:monoatomic cation efflux transmembrane transporter activity"/>
    <property type="evidence" value="ECO:0007669"/>
    <property type="project" value="TreeGrafter"/>
</dbReference>
<dbReference type="InterPro" id="IPR051224">
    <property type="entry name" value="NiCoT_RcnA"/>
</dbReference>
<keyword evidence="3" id="KW-0732">Signal</keyword>
<dbReference type="GO" id="GO:0005886">
    <property type="term" value="C:plasma membrane"/>
    <property type="evidence" value="ECO:0007669"/>
    <property type="project" value="UniProtKB-SubCell"/>
</dbReference>
<feature type="transmembrane region" description="Helical" evidence="2">
    <location>
        <begin position="532"/>
        <end position="559"/>
    </location>
</feature>
<evidence type="ECO:0000256" key="2">
    <source>
        <dbReference type="SAM" id="Phobius"/>
    </source>
</evidence>
<dbReference type="PANTHER" id="PTHR40659:SF1">
    <property type="entry name" value="NICKEL_COBALT EFFLUX SYSTEM RCNA"/>
    <property type="match status" value="1"/>
</dbReference>
<feature type="transmembrane region" description="Helical" evidence="2">
    <location>
        <begin position="330"/>
        <end position="350"/>
    </location>
</feature>
<feature type="compositionally biased region" description="Low complexity" evidence="1">
    <location>
        <begin position="472"/>
        <end position="485"/>
    </location>
</feature>
<keyword evidence="2" id="KW-0472">Membrane</keyword>
<feature type="transmembrane region" description="Helical" evidence="2">
    <location>
        <begin position="300"/>
        <end position="324"/>
    </location>
</feature>
<accession>A0AAE3YLM6</accession>
<dbReference type="GO" id="GO:0032025">
    <property type="term" value="P:response to cobalt ion"/>
    <property type="evidence" value="ECO:0007669"/>
    <property type="project" value="TreeGrafter"/>
</dbReference>
<name>A0AAE3YLM6_9ACTN</name>
<feature type="region of interest" description="Disordered" evidence="1">
    <location>
        <begin position="357"/>
        <end position="498"/>
    </location>
</feature>
<protein>
    <submittedName>
        <fullName evidence="4">ABC-type nickel/cobalt efflux system permease component RcnA</fullName>
    </submittedName>
</protein>
<dbReference type="RefSeq" id="WP_310367903.1">
    <property type="nucleotide sequence ID" value="NZ_JAVDYB010000001.1"/>
</dbReference>
<reference evidence="4" key="1">
    <citation type="submission" date="2023-07" db="EMBL/GenBank/DDBJ databases">
        <title>Sequencing the genomes of 1000 actinobacteria strains.</title>
        <authorList>
            <person name="Klenk H.-P."/>
        </authorList>
    </citation>
    <scope>NUCLEOTIDE SEQUENCE</scope>
    <source>
        <strain evidence="4">DSM 44707</strain>
    </source>
</reference>
<keyword evidence="5" id="KW-1185">Reference proteome</keyword>
<feature type="compositionally biased region" description="Basic and acidic residues" evidence="1">
    <location>
        <begin position="454"/>
        <end position="467"/>
    </location>
</feature>
<evidence type="ECO:0000256" key="1">
    <source>
        <dbReference type="SAM" id="MobiDB-lite"/>
    </source>
</evidence>
<comment type="caution">
    <text evidence="4">The sequence shown here is derived from an EMBL/GenBank/DDBJ whole genome shotgun (WGS) entry which is preliminary data.</text>
</comment>
<sequence>MSRRVSALVAGLIAVLLWPAAPAAAHPLGNLSTNQYVGLTVRPDRVEALAVLDLAELPTLRGDAPGCAEFASAITLRVDGTAVGWEVAPRGFEYRPGDGGLRTSRLTCSLSAPVRAVSQIEIINGYAPERVGWHELTAIAVDGVRLVDPPVPAASASDVLRSYPVDPLAASPSVRSAVLRVQPGSAAPISAVVPAGAGPLGEWAAAAEAAFQRLAAGRLTPVVGVLAVLLALALGAGHAALPGHGKLVMAGYALGSGALWADGGSASRAGGRAASGGTGVRARWARLRAGRARRWRDGGAVVLAVTASHTGAVLVVGLLLSATSLVGERVLGFLGVVSGMIVVAVGIGMFRNRLGGHHHGPDGHPHGPGGHGLDLGRHLHESDGPDGHPPNTGGHWHGPDQHTPNLSGQVDGSEGRTPNLGGHVDGPDGRMTNNGRHWHGSDGRAHQAGGPGKSHGDAEERPADHRAGVGGLAVLAGPPVAAPAGAHHHHHHGAAGGRGALGPAGIGLAGGLVPSPSAVVVLLGAIGLGRTAFGVLLVVAYGVGMAATLTMVGLALAAVRRRLGRLPRLPRAVRWLPRLAPRGTAVLVMIVGLGMAARAAAMV</sequence>
<keyword evidence="2" id="KW-0812">Transmembrane</keyword>
<dbReference type="AlphaFoldDB" id="A0AAE3YLM6"/>
<feature type="transmembrane region" description="Helical" evidence="2">
    <location>
        <begin position="506"/>
        <end position="526"/>
    </location>
</feature>
<feature type="transmembrane region" description="Helical" evidence="2">
    <location>
        <begin position="222"/>
        <end position="241"/>
    </location>
</feature>
<dbReference type="PANTHER" id="PTHR40659">
    <property type="entry name" value="NICKEL/COBALT EFFLUX SYSTEM RCNA"/>
    <property type="match status" value="1"/>
</dbReference>
<feature type="transmembrane region" description="Helical" evidence="2">
    <location>
        <begin position="579"/>
        <end position="601"/>
    </location>
</feature>
<evidence type="ECO:0000256" key="3">
    <source>
        <dbReference type="SAM" id="SignalP"/>
    </source>
</evidence>
<dbReference type="GO" id="GO:0015099">
    <property type="term" value="F:nickel cation transmembrane transporter activity"/>
    <property type="evidence" value="ECO:0007669"/>
    <property type="project" value="TreeGrafter"/>
</dbReference>
<dbReference type="EMBL" id="JAVDYB010000001">
    <property type="protein sequence ID" value="MDR7276083.1"/>
    <property type="molecule type" value="Genomic_DNA"/>
</dbReference>
<feature type="chain" id="PRO_5042032170" evidence="3">
    <location>
        <begin position="26"/>
        <end position="603"/>
    </location>
</feature>
<dbReference type="GO" id="GO:0006824">
    <property type="term" value="P:cobalt ion transport"/>
    <property type="evidence" value="ECO:0007669"/>
    <property type="project" value="UniProtKB-KW"/>
</dbReference>
<keyword evidence="2" id="KW-1133">Transmembrane helix</keyword>
<evidence type="ECO:0000313" key="4">
    <source>
        <dbReference type="EMBL" id="MDR7276083.1"/>
    </source>
</evidence>
<proteinExistence type="predicted"/>
<feature type="signal peptide" evidence="3">
    <location>
        <begin position="1"/>
        <end position="25"/>
    </location>
</feature>